<gene>
    <name evidence="5" type="primary">LOC102802020</name>
</gene>
<keyword evidence="1" id="KW-0393">Immunoglobulin domain</keyword>
<dbReference type="CDD" id="cd00064">
    <property type="entry name" value="FU"/>
    <property type="match status" value="1"/>
</dbReference>
<feature type="domain" description="ZU5" evidence="3">
    <location>
        <begin position="339"/>
        <end position="452"/>
    </location>
</feature>
<keyword evidence="1" id="KW-0675">Receptor</keyword>
<dbReference type="SMART" id="SM00261">
    <property type="entry name" value="FU"/>
    <property type="match status" value="1"/>
</dbReference>
<keyword evidence="1" id="KW-0812">Transmembrane</keyword>
<comment type="similarity">
    <text evidence="1">Belongs to the unc-5 family.</text>
</comment>
<dbReference type="Proteomes" id="UP000694865">
    <property type="component" value="Unplaced"/>
</dbReference>
<dbReference type="RefSeq" id="XP_006818130.1">
    <property type="nucleotide sequence ID" value="XM_006818067.1"/>
</dbReference>
<dbReference type="InterPro" id="IPR006212">
    <property type="entry name" value="Furin_repeat"/>
</dbReference>
<evidence type="ECO:0000256" key="2">
    <source>
        <dbReference type="SAM" id="MobiDB-lite"/>
    </source>
</evidence>
<reference evidence="5" key="1">
    <citation type="submission" date="2025-08" db="UniProtKB">
        <authorList>
            <consortium name="RefSeq"/>
        </authorList>
    </citation>
    <scope>IDENTIFICATION</scope>
    <source>
        <tissue evidence="5">Testes</tissue>
    </source>
</reference>
<protein>
    <recommendedName>
        <fullName evidence="1">Netrin receptor UNC5</fullName>
    </recommendedName>
</protein>
<feature type="transmembrane region" description="Helical" evidence="1">
    <location>
        <begin position="104"/>
        <end position="125"/>
    </location>
</feature>
<keyword evidence="1" id="KW-0732">Signal</keyword>
<dbReference type="InterPro" id="IPR009030">
    <property type="entry name" value="Growth_fac_rcpt_cys_sf"/>
</dbReference>
<evidence type="ECO:0000313" key="5">
    <source>
        <dbReference type="RefSeq" id="XP_006818130.1"/>
    </source>
</evidence>
<keyword evidence="1" id="KW-1133">Transmembrane helix</keyword>
<evidence type="ECO:0000259" key="3">
    <source>
        <dbReference type="PROSITE" id="PS51145"/>
    </source>
</evidence>
<dbReference type="GeneID" id="102802020"/>
<feature type="compositionally biased region" description="Polar residues" evidence="2">
    <location>
        <begin position="241"/>
        <end position="251"/>
    </location>
</feature>
<comment type="subcellular location">
    <subcellularLocation>
        <location evidence="1">Cell membrane</location>
        <topology evidence="1">Single-pass type I membrane protein</topology>
    </subcellularLocation>
</comment>
<organism evidence="4 5">
    <name type="scientific">Saccoglossus kowalevskii</name>
    <name type="common">Acorn worm</name>
    <dbReference type="NCBI Taxonomy" id="10224"/>
    <lineage>
        <taxon>Eukaryota</taxon>
        <taxon>Metazoa</taxon>
        <taxon>Hemichordata</taxon>
        <taxon>Enteropneusta</taxon>
        <taxon>Harrimaniidae</taxon>
        <taxon>Saccoglossus</taxon>
    </lineage>
</organism>
<name>A0ABM0MDN9_SACKO</name>
<feature type="signal peptide" evidence="1">
    <location>
        <begin position="1"/>
        <end position="19"/>
    </location>
</feature>
<keyword evidence="4" id="KW-1185">Reference proteome</keyword>
<accession>A0ABM0MDN9</accession>
<dbReference type="Pfam" id="PF00791">
    <property type="entry name" value="ZU5"/>
    <property type="match status" value="1"/>
</dbReference>
<feature type="chain" id="PRO_5044994379" description="Netrin receptor UNC5" evidence="1">
    <location>
        <begin position="20"/>
        <end position="959"/>
    </location>
</feature>
<feature type="region of interest" description="Disordered" evidence="2">
    <location>
        <begin position="233"/>
        <end position="268"/>
    </location>
</feature>
<dbReference type="SMART" id="SM00218">
    <property type="entry name" value="ZU5"/>
    <property type="match status" value="1"/>
</dbReference>
<feature type="region of interest" description="Disordered" evidence="2">
    <location>
        <begin position="134"/>
        <end position="157"/>
    </location>
</feature>
<dbReference type="Gene3D" id="2.60.220.30">
    <property type="match status" value="1"/>
</dbReference>
<keyword evidence="1" id="KW-0472">Membrane</keyword>
<evidence type="ECO:0000256" key="1">
    <source>
        <dbReference type="RuleBase" id="RU367033"/>
    </source>
</evidence>
<dbReference type="PANTHER" id="PTHR12582:SF41">
    <property type="entry name" value="UNC5C-LIKE PROTEIN"/>
    <property type="match status" value="1"/>
</dbReference>
<dbReference type="InterPro" id="IPR000906">
    <property type="entry name" value="ZU5_dom"/>
</dbReference>
<comment type="function">
    <text evidence="1">Receptor for netrin required for axon guidance. Mediates axon repulsion of neuronal growth cones in the developing nervous system upon ligand binding.</text>
</comment>
<dbReference type="SUPFAM" id="SSF57184">
    <property type="entry name" value="Growth factor receptor domain"/>
    <property type="match status" value="1"/>
</dbReference>
<dbReference type="Gene3D" id="2.10.220.10">
    <property type="entry name" value="Hormone Receptor, Insulin-like Growth Factor Receptor 1, Chain A, domain 2"/>
    <property type="match status" value="1"/>
</dbReference>
<keyword evidence="1" id="KW-0217">Developmental protein</keyword>
<sequence length="959" mass="108361">MLYRTVSFIILLMMLECDSKCPKNCLQCTRTKPRMCLQCPQFLYQSECIEECPEGTWAYNTGKPDRPNNVCIQMSTSVADEENISPATIAPSNEATENLDQTTLFIVIIVVLVIMSLIVTIVLVFKSKMSEKKENNNGIASGHQDQNDENECLVSEEDRCSPRQSGVQSEILCSVDEQSKMEDTEILQSLTKQHGDEESGDFVSQANESSILIQNECDNISEEQEEAQVRCQESVEECRDSTSGYTSNSDTDPGPSVSMRSDNPAYSPSACQRINVLDGQPQPLKSYIDEDPHCAEPLPKLNMQDIGEPYMRACLLQFGNTLRDTPIERVFSTNFTNKVFAGGLFNFEGGNLKIEDTGVNLFIPPGAISMEDGTKQIYIYINLSRITRGGLSGNQIHVTPIVHCGPPGTKFTRPVILRLPHCITDINIWKGFCVVSNSMVIAEPQLWEPLTEQNNSHWFSYEDSFMAFICGFSDKAVCASSLATKNGATQKNISTKSMRVGMYCSLREYNQHYLMIRLYIWNDTIADERVVEETERLIGGQQCCTTKQIQITSGGGDLVAEIMSVEPTDWDIQIGRLRIDNSEIWKNNNNIALEHGSAFYLKYKKTGEEPAGFITADIGIHPDCSPETMVLAIEVDLSDIFRKSFNKSAMQLLPNYRQGYQVCNETRDAYQPAGQQRVVTAEILYPQKREGIPVGAYWIVYDLVDKAQSWRNLARSIGLTNMQRGNISTIVDSKVLDLFFFLRREINTFQVIDELKNALAEIGIKGSDIRLIDDKKWQDSERELGSERDRAHYSFDFHMRPCDIFTYQSPSRVAKSVPDLRHLTVTQNPTIIRAIGRDGFSPCKTKRFQSSASLGMSCDRSSAFYENHSFCSLLLEKRKYVSTDRDIAVTVDNEIATVDVSRKEVKKCLQYPVPDTIPDENRDTSWKFNEGKWLKRSKTRPSLKRKMHEANATLLYQIL</sequence>
<dbReference type="InterPro" id="IPR037936">
    <property type="entry name" value="UNC5A-D"/>
</dbReference>
<evidence type="ECO:0000313" key="4">
    <source>
        <dbReference type="Proteomes" id="UP000694865"/>
    </source>
</evidence>
<dbReference type="PROSITE" id="PS51145">
    <property type="entry name" value="ZU5"/>
    <property type="match status" value="1"/>
</dbReference>
<feature type="compositionally biased region" description="Polar residues" evidence="2">
    <location>
        <begin position="258"/>
        <end position="268"/>
    </location>
</feature>
<proteinExistence type="inferred from homology"/>
<dbReference type="PANTHER" id="PTHR12582">
    <property type="entry name" value="NETRIN RECEPTOR UNC5"/>
    <property type="match status" value="1"/>
</dbReference>